<dbReference type="Proteomes" id="UP000241394">
    <property type="component" value="Chromosome LG22"/>
</dbReference>
<comment type="function">
    <text evidence="1">May play a role in plant defense. Probably has no oxalate oxidase activity even if the active site is conserved.</text>
</comment>
<dbReference type="Gramene" id="PSR97994">
    <property type="protein sequence ID" value="PSR97994"/>
    <property type="gene ID" value="CEY00_Acc24582"/>
</dbReference>
<evidence type="ECO:0000313" key="15">
    <source>
        <dbReference type="EMBL" id="PSR97994.1"/>
    </source>
</evidence>
<keyword evidence="6 13" id="KW-0964">Secreted</keyword>
<comment type="similarity">
    <text evidence="3 13">Belongs to the germin family.</text>
</comment>
<evidence type="ECO:0000256" key="7">
    <source>
        <dbReference type="ARBA" id="ARBA00022723"/>
    </source>
</evidence>
<feature type="binding site" evidence="11">
    <location>
        <position position="106"/>
    </location>
    <ligand>
        <name>oxalate</name>
        <dbReference type="ChEBI" id="CHEBI:30623"/>
    </ligand>
</feature>
<evidence type="ECO:0000256" key="3">
    <source>
        <dbReference type="ARBA" id="ARBA00007456"/>
    </source>
</evidence>
<dbReference type="CDD" id="cd02241">
    <property type="entry name" value="cupin_OxOx"/>
    <property type="match status" value="1"/>
</dbReference>
<feature type="signal peptide" evidence="13">
    <location>
        <begin position="1"/>
        <end position="26"/>
    </location>
</feature>
<evidence type="ECO:0000259" key="14">
    <source>
        <dbReference type="SMART" id="SM00835"/>
    </source>
</evidence>
<feature type="binding site" evidence="12">
    <location>
        <position position="101"/>
    </location>
    <ligand>
        <name>Mn(2+)</name>
        <dbReference type="ChEBI" id="CHEBI:29035"/>
    </ligand>
</feature>
<dbReference type="InterPro" id="IPR011051">
    <property type="entry name" value="RmlC_Cupin_sf"/>
</dbReference>
<evidence type="ECO:0000256" key="1">
    <source>
        <dbReference type="ARBA" id="ARBA00003629"/>
    </source>
</evidence>
<keyword evidence="8 13" id="KW-0732">Signal</keyword>
<feature type="chain" id="PRO_5019611679" description="Germin-like protein" evidence="13">
    <location>
        <begin position="27"/>
        <end position="207"/>
    </location>
</feature>
<evidence type="ECO:0000256" key="13">
    <source>
        <dbReference type="RuleBase" id="RU366015"/>
    </source>
</evidence>
<dbReference type="AlphaFoldDB" id="A0A2R6PW99"/>
<evidence type="ECO:0000256" key="2">
    <source>
        <dbReference type="ARBA" id="ARBA00004271"/>
    </source>
</evidence>
<evidence type="ECO:0000313" key="16">
    <source>
        <dbReference type="Proteomes" id="UP000241394"/>
    </source>
</evidence>
<evidence type="ECO:0000256" key="6">
    <source>
        <dbReference type="ARBA" id="ARBA00022525"/>
    </source>
</evidence>
<comment type="subunit">
    <text evidence="4">Oligomer (believed to be a pentamer but probably hexamer).</text>
</comment>
<feature type="binding site" evidence="12">
    <location>
        <position position="145"/>
    </location>
    <ligand>
        <name>Mn(2+)</name>
        <dbReference type="ChEBI" id="CHEBI:29035"/>
    </ligand>
</feature>
<organism evidence="15 16">
    <name type="scientific">Actinidia chinensis var. chinensis</name>
    <name type="common">Chinese soft-hair kiwi</name>
    <dbReference type="NCBI Taxonomy" id="1590841"/>
    <lineage>
        <taxon>Eukaryota</taxon>
        <taxon>Viridiplantae</taxon>
        <taxon>Streptophyta</taxon>
        <taxon>Embryophyta</taxon>
        <taxon>Tracheophyta</taxon>
        <taxon>Spermatophyta</taxon>
        <taxon>Magnoliopsida</taxon>
        <taxon>eudicotyledons</taxon>
        <taxon>Gunneridae</taxon>
        <taxon>Pentapetalae</taxon>
        <taxon>asterids</taxon>
        <taxon>Ericales</taxon>
        <taxon>Actinidiaceae</taxon>
        <taxon>Actinidia</taxon>
    </lineage>
</organism>
<evidence type="ECO:0000256" key="12">
    <source>
        <dbReference type="PIRSR" id="PIRSR601929-2"/>
    </source>
</evidence>
<evidence type="ECO:0000256" key="11">
    <source>
        <dbReference type="PIRSR" id="PIRSR601929-1"/>
    </source>
</evidence>
<keyword evidence="16" id="KW-1185">Reference proteome</keyword>
<evidence type="ECO:0000256" key="5">
    <source>
        <dbReference type="ARBA" id="ARBA00022523"/>
    </source>
</evidence>
<dbReference type="SMART" id="SM00835">
    <property type="entry name" value="Cupin_1"/>
    <property type="match status" value="1"/>
</dbReference>
<comment type="caution">
    <text evidence="15">The sequence shown here is derived from an EMBL/GenBank/DDBJ whole genome shotgun (WGS) entry which is preliminary data.</text>
</comment>
<reference evidence="15 16" key="1">
    <citation type="submission" date="2017-07" db="EMBL/GenBank/DDBJ databases">
        <title>An improved, manually edited Actinidia chinensis var. chinensis (kiwifruit) genome highlights the challenges associated with draft genomes and gene prediction in plants.</title>
        <authorList>
            <person name="Pilkington S."/>
            <person name="Crowhurst R."/>
            <person name="Hilario E."/>
            <person name="Nardozza S."/>
            <person name="Fraser L."/>
            <person name="Peng Y."/>
            <person name="Gunaseelan K."/>
            <person name="Simpson R."/>
            <person name="Tahir J."/>
            <person name="Deroles S."/>
            <person name="Templeton K."/>
            <person name="Luo Z."/>
            <person name="Davy M."/>
            <person name="Cheng C."/>
            <person name="Mcneilage M."/>
            <person name="Scaglione D."/>
            <person name="Liu Y."/>
            <person name="Zhang Q."/>
            <person name="Datson P."/>
            <person name="De Silva N."/>
            <person name="Gardiner S."/>
            <person name="Bassett H."/>
            <person name="Chagne D."/>
            <person name="Mccallum J."/>
            <person name="Dzierzon H."/>
            <person name="Deng C."/>
            <person name="Wang Y.-Y."/>
            <person name="Barron N."/>
            <person name="Manako K."/>
            <person name="Bowen J."/>
            <person name="Foster T."/>
            <person name="Erridge Z."/>
            <person name="Tiffin H."/>
            <person name="Waite C."/>
            <person name="Davies K."/>
            <person name="Grierson E."/>
            <person name="Laing W."/>
            <person name="Kirk R."/>
            <person name="Chen X."/>
            <person name="Wood M."/>
            <person name="Montefiori M."/>
            <person name="Brummell D."/>
            <person name="Schwinn K."/>
            <person name="Catanach A."/>
            <person name="Fullerton C."/>
            <person name="Li D."/>
            <person name="Meiyalaghan S."/>
            <person name="Nieuwenhuizen N."/>
            <person name="Read N."/>
            <person name="Prakash R."/>
            <person name="Hunter D."/>
            <person name="Zhang H."/>
            <person name="Mckenzie M."/>
            <person name="Knabel M."/>
            <person name="Harris A."/>
            <person name="Allan A."/>
            <person name="Chen A."/>
            <person name="Janssen B."/>
            <person name="Plunkett B."/>
            <person name="Dwamena C."/>
            <person name="Voogd C."/>
            <person name="Leif D."/>
            <person name="Lafferty D."/>
            <person name="Souleyre E."/>
            <person name="Varkonyi-Gasic E."/>
            <person name="Gambi F."/>
            <person name="Hanley J."/>
            <person name="Yao J.-L."/>
            <person name="Cheung J."/>
            <person name="David K."/>
            <person name="Warren B."/>
            <person name="Marsh K."/>
            <person name="Snowden K."/>
            <person name="Lin-Wang K."/>
            <person name="Brian L."/>
            <person name="Martinez-Sanchez M."/>
            <person name="Wang M."/>
            <person name="Ileperuma N."/>
            <person name="Macnee N."/>
            <person name="Campin R."/>
            <person name="Mcatee P."/>
            <person name="Drummond R."/>
            <person name="Espley R."/>
            <person name="Ireland H."/>
            <person name="Wu R."/>
            <person name="Atkinson R."/>
            <person name="Karunairetnam S."/>
            <person name="Bulley S."/>
            <person name="Chunkath S."/>
            <person name="Hanley Z."/>
            <person name="Storey R."/>
            <person name="Thrimawithana A."/>
            <person name="Thomson S."/>
            <person name="David C."/>
            <person name="Testolin R."/>
        </authorList>
    </citation>
    <scope>NUCLEOTIDE SEQUENCE [LARGE SCALE GENOMIC DNA]</scope>
    <source>
        <strain evidence="16">cv. Red5</strain>
        <tissue evidence="15">Young leaf</tissue>
    </source>
</reference>
<evidence type="ECO:0000256" key="10">
    <source>
        <dbReference type="ARBA" id="ARBA00023211"/>
    </source>
</evidence>
<dbReference type="PANTHER" id="PTHR31238">
    <property type="entry name" value="GERMIN-LIKE PROTEIN SUBFAMILY 3 MEMBER 3"/>
    <property type="match status" value="1"/>
</dbReference>
<dbReference type="Gene3D" id="2.60.120.10">
    <property type="entry name" value="Jelly Rolls"/>
    <property type="match status" value="1"/>
</dbReference>
<evidence type="ECO:0000256" key="4">
    <source>
        <dbReference type="ARBA" id="ARBA00011268"/>
    </source>
</evidence>
<feature type="binding site" evidence="11">
    <location>
        <position position="101"/>
    </location>
    <ligand>
        <name>oxalate</name>
        <dbReference type="ChEBI" id="CHEBI:30623"/>
    </ligand>
</feature>
<protein>
    <recommendedName>
        <fullName evidence="13">Germin-like protein</fullName>
    </recommendedName>
</protein>
<dbReference type="InterPro" id="IPR001929">
    <property type="entry name" value="Germin"/>
</dbReference>
<keyword evidence="5 13" id="KW-0052">Apoplast</keyword>
<dbReference type="EMBL" id="NKQK01000022">
    <property type="protein sequence ID" value="PSR97994.1"/>
    <property type="molecule type" value="Genomic_DNA"/>
</dbReference>
<dbReference type="Pfam" id="PF00190">
    <property type="entry name" value="Cupin_1"/>
    <property type="match status" value="1"/>
</dbReference>
<reference evidence="16" key="2">
    <citation type="journal article" date="2018" name="BMC Genomics">
        <title>A manually annotated Actinidia chinensis var. chinensis (kiwifruit) genome highlights the challenges associated with draft genomes and gene prediction in plants.</title>
        <authorList>
            <person name="Pilkington S.M."/>
            <person name="Crowhurst R."/>
            <person name="Hilario E."/>
            <person name="Nardozza S."/>
            <person name="Fraser L."/>
            <person name="Peng Y."/>
            <person name="Gunaseelan K."/>
            <person name="Simpson R."/>
            <person name="Tahir J."/>
            <person name="Deroles S.C."/>
            <person name="Templeton K."/>
            <person name="Luo Z."/>
            <person name="Davy M."/>
            <person name="Cheng C."/>
            <person name="McNeilage M."/>
            <person name="Scaglione D."/>
            <person name="Liu Y."/>
            <person name="Zhang Q."/>
            <person name="Datson P."/>
            <person name="De Silva N."/>
            <person name="Gardiner S.E."/>
            <person name="Bassett H."/>
            <person name="Chagne D."/>
            <person name="McCallum J."/>
            <person name="Dzierzon H."/>
            <person name="Deng C."/>
            <person name="Wang Y.Y."/>
            <person name="Barron L."/>
            <person name="Manako K."/>
            <person name="Bowen J."/>
            <person name="Foster T.M."/>
            <person name="Erridge Z.A."/>
            <person name="Tiffin H."/>
            <person name="Waite C.N."/>
            <person name="Davies K.M."/>
            <person name="Grierson E.P."/>
            <person name="Laing W.A."/>
            <person name="Kirk R."/>
            <person name="Chen X."/>
            <person name="Wood M."/>
            <person name="Montefiori M."/>
            <person name="Brummell D.A."/>
            <person name="Schwinn K.E."/>
            <person name="Catanach A."/>
            <person name="Fullerton C."/>
            <person name="Li D."/>
            <person name="Meiyalaghan S."/>
            <person name="Nieuwenhuizen N."/>
            <person name="Read N."/>
            <person name="Prakash R."/>
            <person name="Hunter D."/>
            <person name="Zhang H."/>
            <person name="McKenzie M."/>
            <person name="Knabel M."/>
            <person name="Harris A."/>
            <person name="Allan A.C."/>
            <person name="Gleave A."/>
            <person name="Chen A."/>
            <person name="Janssen B.J."/>
            <person name="Plunkett B."/>
            <person name="Ampomah-Dwamena C."/>
            <person name="Voogd C."/>
            <person name="Leif D."/>
            <person name="Lafferty D."/>
            <person name="Souleyre E.J.F."/>
            <person name="Varkonyi-Gasic E."/>
            <person name="Gambi F."/>
            <person name="Hanley J."/>
            <person name="Yao J.L."/>
            <person name="Cheung J."/>
            <person name="David K.M."/>
            <person name="Warren B."/>
            <person name="Marsh K."/>
            <person name="Snowden K.C."/>
            <person name="Lin-Wang K."/>
            <person name="Brian L."/>
            <person name="Martinez-Sanchez M."/>
            <person name="Wang M."/>
            <person name="Ileperuma N."/>
            <person name="Macnee N."/>
            <person name="Campin R."/>
            <person name="McAtee P."/>
            <person name="Drummond R.S.M."/>
            <person name="Espley R.V."/>
            <person name="Ireland H.S."/>
            <person name="Wu R."/>
            <person name="Atkinson R.G."/>
            <person name="Karunairetnam S."/>
            <person name="Bulley S."/>
            <person name="Chunkath S."/>
            <person name="Hanley Z."/>
            <person name="Storey R."/>
            <person name="Thrimawithana A.H."/>
            <person name="Thomson S."/>
            <person name="David C."/>
            <person name="Testolin R."/>
            <person name="Huang H."/>
            <person name="Hellens R.P."/>
            <person name="Schaffer R.J."/>
        </authorList>
    </citation>
    <scope>NUCLEOTIDE SEQUENCE [LARGE SCALE GENOMIC DNA]</scope>
    <source>
        <strain evidence="16">cv. Red5</strain>
    </source>
</reference>
<proteinExistence type="inferred from homology"/>
<dbReference type="STRING" id="1590841.A0A2R6PW99"/>
<dbReference type="InterPro" id="IPR006045">
    <property type="entry name" value="Cupin_1"/>
</dbReference>
<evidence type="ECO:0000256" key="9">
    <source>
        <dbReference type="ARBA" id="ARBA00023180"/>
    </source>
</evidence>
<dbReference type="SUPFAM" id="SSF51182">
    <property type="entry name" value="RmlC-like cupins"/>
    <property type="match status" value="1"/>
</dbReference>
<dbReference type="GO" id="GO:0048046">
    <property type="term" value="C:apoplast"/>
    <property type="evidence" value="ECO:0007669"/>
    <property type="project" value="UniProtKB-SubCell"/>
</dbReference>
<feature type="binding site" evidence="12">
    <location>
        <position position="106"/>
    </location>
    <ligand>
        <name>Mn(2+)</name>
        <dbReference type="ChEBI" id="CHEBI:29035"/>
    </ligand>
</feature>
<comment type="subcellular location">
    <subcellularLocation>
        <location evidence="2 13">Secreted</location>
        <location evidence="2 13">Extracellular space</location>
        <location evidence="2 13">Apoplast</location>
    </subcellularLocation>
</comment>
<accession>A0A2R6PW99</accession>
<dbReference type="OMA" id="TDFRAAN"/>
<keyword evidence="10 11" id="KW-0464">Manganese</keyword>
<dbReference type="OrthoDB" id="1546383at2759"/>
<dbReference type="PRINTS" id="PR00325">
    <property type="entry name" value="GERMIN"/>
</dbReference>
<feature type="binding site" evidence="11">
    <location>
        <position position="96"/>
    </location>
    <ligand>
        <name>oxalate</name>
        <dbReference type="ChEBI" id="CHEBI:30623"/>
    </ligand>
</feature>
<dbReference type="InParanoid" id="A0A2R6PW99"/>
<feature type="domain" description="Cupin type-1" evidence="14">
    <location>
        <begin position="49"/>
        <end position="198"/>
    </location>
</feature>
<name>A0A2R6PW99_ACTCC</name>
<keyword evidence="9" id="KW-0325">Glycoprotein</keyword>
<gene>
    <name evidence="15" type="ORF">CEY00_Acc24582</name>
</gene>
<dbReference type="InterPro" id="IPR014710">
    <property type="entry name" value="RmlC-like_jellyroll"/>
</dbReference>
<feature type="binding site" evidence="12">
    <location>
        <position position="99"/>
    </location>
    <ligand>
        <name>Mn(2+)</name>
        <dbReference type="ChEBI" id="CHEBI:29035"/>
    </ligand>
</feature>
<dbReference type="GO" id="GO:0030145">
    <property type="term" value="F:manganese ion binding"/>
    <property type="evidence" value="ECO:0007669"/>
    <property type="project" value="UniProtKB-UniRule"/>
</dbReference>
<keyword evidence="7 11" id="KW-0479">Metal-binding</keyword>
<evidence type="ECO:0000256" key="8">
    <source>
        <dbReference type="ARBA" id="ARBA00022729"/>
    </source>
</evidence>
<dbReference type="FunFam" id="2.60.120.10:FF:000098">
    <property type="entry name" value="Germin-like protein 9-3"/>
    <property type="match status" value="1"/>
</dbReference>
<sequence length="207" mass="22215">MAPNSPRLILCLLLAFAITISPKASASDPDILSDFIIPQNCTSVDGSCFTFTGMRGLFYHFPKTFTVTKVSMAEFPALNGQSVSYAVLQYPAGNINPPHTHPRAAELLFLVSGTLEVGFVDTKNVLYTQTLKIGDIFVFPKGLVHFQYNRNHQEPALAISAFGSASAGTSSVPVSVFATGIDDEILAKAFKTDIGTIKKLKAGITKP</sequence>